<dbReference type="GO" id="GO:0016887">
    <property type="term" value="F:ATP hydrolysis activity"/>
    <property type="evidence" value="ECO:0007669"/>
    <property type="project" value="InterPro"/>
</dbReference>
<dbReference type="InterPro" id="IPR003439">
    <property type="entry name" value="ABC_transporter-like_ATP-bd"/>
</dbReference>
<gene>
    <name evidence="5" type="ORF">BFJ65_g10247</name>
</gene>
<dbReference type="InterPro" id="IPR010929">
    <property type="entry name" value="PDR_CDR_ABC"/>
</dbReference>
<organism evidence="5">
    <name type="scientific">Fusarium oxysporum f. sp. cepae</name>
    <dbReference type="NCBI Taxonomy" id="396571"/>
    <lineage>
        <taxon>Eukaryota</taxon>
        <taxon>Fungi</taxon>
        <taxon>Dikarya</taxon>
        <taxon>Ascomycota</taxon>
        <taxon>Pezizomycotina</taxon>
        <taxon>Sordariomycetes</taxon>
        <taxon>Hypocreomycetidae</taxon>
        <taxon>Hypocreales</taxon>
        <taxon>Nectriaceae</taxon>
        <taxon>Fusarium</taxon>
        <taxon>Fusarium oxysporum species complex</taxon>
    </lineage>
</organism>
<dbReference type="PANTHER" id="PTHR19241">
    <property type="entry name" value="ATP-BINDING CASSETTE TRANSPORTER"/>
    <property type="match status" value="1"/>
</dbReference>
<evidence type="ECO:0000313" key="5">
    <source>
        <dbReference type="EMBL" id="RKK16686.1"/>
    </source>
</evidence>
<proteinExistence type="inferred from homology"/>
<name>A0A3L6NFG5_FUSOX</name>
<evidence type="ECO:0000256" key="1">
    <source>
        <dbReference type="ARBA" id="ARBA00006012"/>
    </source>
</evidence>
<reference evidence="5" key="1">
    <citation type="journal article" date="2018" name="Sci. Rep.">
        <title>Characterisation of pathogen-specific regions and novel effector candidates in Fusarium oxysporum f. sp. cepae.</title>
        <authorList>
            <person name="Armitage A.D."/>
            <person name="Taylor A."/>
            <person name="Sobczyk M.K."/>
            <person name="Baxter L."/>
            <person name="Greenfield B.P."/>
            <person name="Bates H.J."/>
            <person name="Wilson F."/>
            <person name="Jackson A.C."/>
            <person name="Ott S."/>
            <person name="Harrison R.J."/>
            <person name="Clarkson J.P."/>
        </authorList>
    </citation>
    <scope>NUCLEOTIDE SEQUENCE [LARGE SCALE GENOMIC DNA]</scope>
    <source>
        <strain evidence="5">FoC_Fus2</strain>
    </source>
</reference>
<feature type="domain" description="ABC transporter" evidence="3">
    <location>
        <begin position="135"/>
        <end position="183"/>
    </location>
</feature>
<dbReference type="GO" id="GO:0042626">
    <property type="term" value="F:ATPase-coupled transmembrane transporter activity"/>
    <property type="evidence" value="ECO:0007669"/>
    <property type="project" value="InterPro"/>
</dbReference>
<dbReference type="SUPFAM" id="SSF52540">
    <property type="entry name" value="P-loop containing nucleoside triphosphate hydrolases"/>
    <property type="match status" value="1"/>
</dbReference>
<evidence type="ECO:0000256" key="2">
    <source>
        <dbReference type="ARBA" id="ARBA00022448"/>
    </source>
</evidence>
<accession>A0A3L6NFG5</accession>
<evidence type="ECO:0000259" key="3">
    <source>
        <dbReference type="Pfam" id="PF00005"/>
    </source>
</evidence>
<comment type="similarity">
    <text evidence="1">Belongs to the ABC transporter superfamily. ABCG family. PDR (TC 3.A.1.205) subfamily.</text>
</comment>
<dbReference type="InterPro" id="IPR027417">
    <property type="entry name" value="P-loop_NTPase"/>
</dbReference>
<keyword evidence="2" id="KW-0813">Transport</keyword>
<dbReference type="AlphaFoldDB" id="A0A3L6NFG5"/>
<dbReference type="EMBL" id="MRCU01000006">
    <property type="protein sequence ID" value="RKK16686.1"/>
    <property type="molecule type" value="Genomic_DNA"/>
</dbReference>
<dbReference type="GO" id="GO:0016020">
    <property type="term" value="C:membrane"/>
    <property type="evidence" value="ECO:0007669"/>
    <property type="project" value="InterPro"/>
</dbReference>
<evidence type="ECO:0008006" key="6">
    <source>
        <dbReference type="Google" id="ProtNLM"/>
    </source>
</evidence>
<dbReference type="Proteomes" id="UP000270866">
    <property type="component" value="Chromosome 8"/>
</dbReference>
<sequence length="195" mass="21210">MLNEFAGIDFPYASYVPSGDGYDQVLPSGRAYATQGAVPGQDFVSGSTYLSIAYGYENSHRWRNWGVMIAFAVLYLGLHLAAANDIESSPRTINNHQTVDSDSGTAGVEKQISVFHWGNVYYDIKIKGEPRCILDEVDRWVKPGTLTALMGSSGAGKTTLLDVLASRATMGVVLGDMLVNGIPRDDSFQRKTSYV</sequence>
<dbReference type="Gene3D" id="3.40.50.300">
    <property type="entry name" value="P-loop containing nucleotide triphosphate hydrolases"/>
    <property type="match status" value="1"/>
</dbReference>
<dbReference type="GO" id="GO:0005524">
    <property type="term" value="F:ATP binding"/>
    <property type="evidence" value="ECO:0007669"/>
    <property type="project" value="InterPro"/>
</dbReference>
<protein>
    <recommendedName>
        <fullName evidence="6">ABC transporter domain-containing protein</fullName>
    </recommendedName>
</protein>
<dbReference type="Pfam" id="PF06422">
    <property type="entry name" value="PDR_CDR"/>
    <property type="match status" value="1"/>
</dbReference>
<evidence type="ECO:0000259" key="4">
    <source>
        <dbReference type="Pfam" id="PF06422"/>
    </source>
</evidence>
<feature type="domain" description="CDR ABC transporter" evidence="4">
    <location>
        <begin position="16"/>
        <end position="89"/>
    </location>
</feature>
<comment type="caution">
    <text evidence="5">The sequence shown here is derived from an EMBL/GenBank/DDBJ whole genome shotgun (WGS) entry which is preliminary data.</text>
</comment>
<dbReference type="Pfam" id="PF00005">
    <property type="entry name" value="ABC_tran"/>
    <property type="match status" value="1"/>
</dbReference>